<dbReference type="PANTHER" id="PTHR30097:SF15">
    <property type="entry name" value="CATION EFFLUX SYSTEM PROTEIN CUSB"/>
    <property type="match status" value="1"/>
</dbReference>
<reference evidence="5 7" key="1">
    <citation type="submission" date="2017-10" db="EMBL/GenBank/DDBJ databases">
        <title>Genomics of the genus Arcobacter.</title>
        <authorList>
            <person name="Perez-Cataluna A."/>
            <person name="Figueras M.J."/>
        </authorList>
    </citation>
    <scope>NUCLEOTIDE SEQUENCE [LARGE SCALE GENOMIC DNA]</scope>
    <source>
        <strain evidence="5 7">CECT 7835</strain>
    </source>
</reference>
<evidence type="ECO:0000256" key="2">
    <source>
        <dbReference type="ARBA" id="ARBA00022448"/>
    </source>
</evidence>
<organism evidence="5 7">
    <name type="scientific">Halarcobacter bivalviorum</name>
    <dbReference type="NCBI Taxonomy" id="663364"/>
    <lineage>
        <taxon>Bacteria</taxon>
        <taxon>Pseudomonadati</taxon>
        <taxon>Campylobacterota</taxon>
        <taxon>Epsilonproteobacteria</taxon>
        <taxon>Campylobacterales</taxon>
        <taxon>Arcobacteraceae</taxon>
        <taxon>Halarcobacter</taxon>
    </lineage>
</organism>
<proteinExistence type="inferred from homology"/>
<dbReference type="InterPro" id="IPR051909">
    <property type="entry name" value="MFP_Cation_Efflux"/>
</dbReference>
<dbReference type="GO" id="GO:0046914">
    <property type="term" value="F:transition metal ion binding"/>
    <property type="evidence" value="ECO:0007669"/>
    <property type="project" value="TreeGrafter"/>
</dbReference>
<accession>A0AAX2A665</accession>
<dbReference type="EMBL" id="PDKM01000004">
    <property type="protein sequence ID" value="RXK09732.1"/>
    <property type="molecule type" value="Genomic_DNA"/>
</dbReference>
<dbReference type="GO" id="GO:0060003">
    <property type="term" value="P:copper ion export"/>
    <property type="evidence" value="ECO:0007669"/>
    <property type="project" value="TreeGrafter"/>
</dbReference>
<evidence type="ECO:0000313" key="6">
    <source>
        <dbReference type="Proteomes" id="UP000253850"/>
    </source>
</evidence>
<dbReference type="RefSeq" id="WP_114837976.1">
    <property type="nucleotide sequence ID" value="NZ_CP031217.1"/>
</dbReference>
<evidence type="ECO:0000256" key="1">
    <source>
        <dbReference type="ARBA" id="ARBA00009477"/>
    </source>
</evidence>
<dbReference type="EMBL" id="CP031217">
    <property type="protein sequence ID" value="AXH11080.1"/>
    <property type="molecule type" value="Genomic_DNA"/>
</dbReference>
<dbReference type="Proteomes" id="UP000289193">
    <property type="component" value="Unassembled WGS sequence"/>
</dbReference>
<dbReference type="InterPro" id="IPR058792">
    <property type="entry name" value="Beta-barrel_RND_2"/>
</dbReference>
<dbReference type="Pfam" id="PF25954">
    <property type="entry name" value="Beta-barrel_RND_2"/>
    <property type="match status" value="1"/>
</dbReference>
<gene>
    <name evidence="4" type="ORF">ABIV_0038</name>
    <name evidence="5" type="ORF">CRV05_08350</name>
</gene>
<dbReference type="PANTHER" id="PTHR30097">
    <property type="entry name" value="CATION EFFLUX SYSTEM PROTEIN CUSB"/>
    <property type="match status" value="1"/>
</dbReference>
<name>A0AAX2A665_9BACT</name>
<evidence type="ECO:0000313" key="5">
    <source>
        <dbReference type="EMBL" id="RXK09732.1"/>
    </source>
</evidence>
<dbReference type="KEGG" id="hbv:ABIV_0038"/>
<sequence>MKKYLLGLFLGASLLSAEILEVKQLFNKKLTQVQKEQIGPLKSFYGRLTFDESEIYDVVSRFDGYITKLDANKLYSTAKKDEALFSIYSDEVSSIIQEINIAKKFNESLVKSNVSKLKALAVDDKEIKRIIEAKKFIKDIAFYSPYDSIVIKKEINNGSFVKKGSLLLQLASLKKLWVIASVYQKDLSFVKKGMKAKIYVDGFDEAITSTVDYIYPTVDETTKSVDVRFIIDNKDLKYSANMFAKVDIKQVDKEILTLPKTAVLQKGAKHYVFQYLSETEYEPIEVIAKRISSNKYQILEGLEENQRVINNALFLLDSDAITNGLYSSSDDDNW</sequence>
<dbReference type="SUPFAM" id="SSF111369">
    <property type="entry name" value="HlyD-like secretion proteins"/>
    <property type="match status" value="1"/>
</dbReference>
<evidence type="ECO:0000313" key="4">
    <source>
        <dbReference type="EMBL" id="AXH11080.1"/>
    </source>
</evidence>
<dbReference type="GO" id="GO:0030288">
    <property type="term" value="C:outer membrane-bounded periplasmic space"/>
    <property type="evidence" value="ECO:0007669"/>
    <property type="project" value="TreeGrafter"/>
</dbReference>
<evidence type="ECO:0000259" key="3">
    <source>
        <dbReference type="Pfam" id="PF25954"/>
    </source>
</evidence>
<dbReference type="Gene3D" id="2.40.30.170">
    <property type="match status" value="1"/>
</dbReference>
<dbReference type="Gene3D" id="2.40.420.20">
    <property type="match status" value="1"/>
</dbReference>
<dbReference type="AlphaFoldDB" id="A0AAX2A665"/>
<evidence type="ECO:0000313" key="7">
    <source>
        <dbReference type="Proteomes" id="UP000289193"/>
    </source>
</evidence>
<keyword evidence="2" id="KW-0813">Transport</keyword>
<comment type="similarity">
    <text evidence="1">Belongs to the membrane fusion protein (MFP) (TC 8.A.1) family.</text>
</comment>
<protein>
    <submittedName>
        <fullName evidence="5">Cation transporter</fullName>
    </submittedName>
    <submittedName>
        <fullName evidence="4">Copper/silver efflux system, membrane fusion protein CusB</fullName>
    </submittedName>
</protein>
<keyword evidence="7" id="KW-1185">Reference proteome</keyword>
<dbReference type="GO" id="GO:0015679">
    <property type="term" value="P:plasma membrane copper ion transport"/>
    <property type="evidence" value="ECO:0007669"/>
    <property type="project" value="TreeGrafter"/>
</dbReference>
<dbReference type="Proteomes" id="UP000253850">
    <property type="component" value="Chromosome"/>
</dbReference>
<dbReference type="FunFam" id="2.40.30.170:FF:000010">
    <property type="entry name" value="Efflux RND transporter periplasmic adaptor subunit"/>
    <property type="match status" value="1"/>
</dbReference>
<feature type="domain" description="CusB-like beta-barrel" evidence="3">
    <location>
        <begin position="175"/>
        <end position="249"/>
    </location>
</feature>
<reference evidence="4 6" key="2">
    <citation type="submission" date="2018-07" db="EMBL/GenBank/DDBJ databases">
        <title>Complete genome of the Arcobacter bivalviorum type strain LMG 26154.</title>
        <authorList>
            <person name="Miller W.G."/>
            <person name="Yee E."/>
            <person name="Bono J.L."/>
        </authorList>
    </citation>
    <scope>NUCLEOTIDE SEQUENCE [LARGE SCALE GENOMIC DNA]</scope>
    <source>
        <strain evidence="4 6">LMG 26154</strain>
    </source>
</reference>